<name>A0A0W8FI61_9ZZZZ</name>
<proteinExistence type="predicted"/>
<comment type="caution">
    <text evidence="1">The sequence shown here is derived from an EMBL/GenBank/DDBJ whole genome shotgun (WGS) entry which is preliminary data.</text>
</comment>
<dbReference type="PANTHER" id="PTHR12526">
    <property type="entry name" value="GLYCOSYLTRANSFERASE"/>
    <property type="match status" value="1"/>
</dbReference>
<dbReference type="Gene3D" id="3.40.50.2000">
    <property type="entry name" value="Glycogen Phosphorylase B"/>
    <property type="match status" value="2"/>
</dbReference>
<dbReference type="Pfam" id="PF13692">
    <property type="entry name" value="Glyco_trans_1_4"/>
    <property type="match status" value="1"/>
</dbReference>
<sequence length="376" mass="42013">MIRLFAAVNGEVLSGLGGSTTPTYTRIHFLLSELGRHPDVEIRSIRFGQRPRTGLFSLLYNAAARTVAAARSARLIVKDRPLVFFAYPHSMTAVQYRMLFLLCTALQIPTAVDIHDTIEQAHAVGSGTFAVSRRFEAFCMKHATVLIATSQPMWEHTRNKYGISGRQAIIAPNAFDEAFMQRYPGRYTGSNGRFNVCYIGGISRNRGVDLLVDACSVLHERHPCLRLTLLGPYGPGVPPETRERIERSDFIARKEIPREAVPSSLADVDLFVMPYNPHEPYLNYLSPIKIYEYIGTAKPILCTKCASLLDIAEEGGIAYVDYDAGEMMEAIERFIVDPGLRKSASEHLLKSRMQHTWSERAERVYQGIRSSLPGTG</sequence>
<reference evidence="1" key="1">
    <citation type="journal article" date="2015" name="Proc. Natl. Acad. Sci. U.S.A.">
        <title>Networks of energetic and metabolic interactions define dynamics in microbial communities.</title>
        <authorList>
            <person name="Embree M."/>
            <person name="Liu J.K."/>
            <person name="Al-Bassam M.M."/>
            <person name="Zengler K."/>
        </authorList>
    </citation>
    <scope>NUCLEOTIDE SEQUENCE</scope>
</reference>
<keyword evidence="1" id="KW-0808">Transferase</keyword>
<dbReference type="AlphaFoldDB" id="A0A0W8FI61"/>
<dbReference type="CDD" id="cd03801">
    <property type="entry name" value="GT4_PimA-like"/>
    <property type="match status" value="1"/>
</dbReference>
<evidence type="ECO:0000313" key="1">
    <source>
        <dbReference type="EMBL" id="KUG20537.1"/>
    </source>
</evidence>
<protein>
    <submittedName>
        <fullName evidence="1">Glycosyltransferase</fullName>
    </submittedName>
</protein>
<accession>A0A0W8FI61</accession>
<organism evidence="1">
    <name type="scientific">hydrocarbon metagenome</name>
    <dbReference type="NCBI Taxonomy" id="938273"/>
    <lineage>
        <taxon>unclassified sequences</taxon>
        <taxon>metagenomes</taxon>
        <taxon>ecological metagenomes</taxon>
    </lineage>
</organism>
<gene>
    <name evidence="1" type="ORF">ASZ90_009724</name>
</gene>
<dbReference type="EMBL" id="LNQE01001180">
    <property type="protein sequence ID" value="KUG20537.1"/>
    <property type="molecule type" value="Genomic_DNA"/>
</dbReference>
<dbReference type="SUPFAM" id="SSF53756">
    <property type="entry name" value="UDP-Glycosyltransferase/glycogen phosphorylase"/>
    <property type="match status" value="1"/>
</dbReference>
<dbReference type="GO" id="GO:0016740">
    <property type="term" value="F:transferase activity"/>
    <property type="evidence" value="ECO:0007669"/>
    <property type="project" value="UniProtKB-KW"/>
</dbReference>